<dbReference type="Pfam" id="PF02527">
    <property type="entry name" value="GidB"/>
    <property type="match status" value="1"/>
</dbReference>
<comment type="caution">
    <text evidence="7">The sequence shown here is derived from an EMBL/GenBank/DDBJ whole genome shotgun (WGS) entry which is preliminary data.</text>
</comment>
<dbReference type="HAMAP" id="MF_00074">
    <property type="entry name" value="16SrRNA_methyltr_G"/>
    <property type="match status" value="1"/>
</dbReference>
<comment type="subcellular location">
    <subcellularLocation>
        <location evidence="6">Cytoplasm</location>
    </subcellularLocation>
</comment>
<dbReference type="GO" id="GO:0070043">
    <property type="term" value="F:rRNA (guanine-N7-)-methyltransferase activity"/>
    <property type="evidence" value="ECO:0007669"/>
    <property type="project" value="UniProtKB-UniRule"/>
</dbReference>
<sequence length="220" mass="23797">MSENSATDDNPSVPEAPHQDAIDFLGASADKMIAFANLLASQGERRGLIGPRELPKLWDRHIINCASLASAIGDVRTIADVGSGAGLPGIVIGILKPQANVVLIETMERRCAWLSEVKETLDLANIEVLRGRAEEFVGAREYDVVTARAVAALDKLARWCFPLVKVGGELVLLKGQRAQEEVESASKVLGRYGARDVTIEQRRAVPSYSAATVLRIRRGK</sequence>
<dbReference type="GO" id="GO:0005829">
    <property type="term" value="C:cytosol"/>
    <property type="evidence" value="ECO:0007669"/>
    <property type="project" value="TreeGrafter"/>
</dbReference>
<keyword evidence="8" id="KW-1185">Reference proteome</keyword>
<evidence type="ECO:0000313" key="8">
    <source>
        <dbReference type="Proteomes" id="UP000315389"/>
    </source>
</evidence>
<dbReference type="SUPFAM" id="SSF53335">
    <property type="entry name" value="S-adenosyl-L-methionine-dependent methyltransferases"/>
    <property type="match status" value="1"/>
</dbReference>
<evidence type="ECO:0000256" key="5">
    <source>
        <dbReference type="ARBA" id="ARBA00022691"/>
    </source>
</evidence>
<evidence type="ECO:0000256" key="6">
    <source>
        <dbReference type="HAMAP-Rule" id="MF_00074"/>
    </source>
</evidence>
<evidence type="ECO:0000256" key="4">
    <source>
        <dbReference type="ARBA" id="ARBA00022679"/>
    </source>
</evidence>
<evidence type="ECO:0000256" key="2">
    <source>
        <dbReference type="ARBA" id="ARBA00022552"/>
    </source>
</evidence>
<dbReference type="InterPro" id="IPR003682">
    <property type="entry name" value="rRNA_ssu_MeTfrase_G"/>
</dbReference>
<accession>A0A542ZPC6</accession>
<keyword evidence="1 6" id="KW-0963">Cytoplasm</keyword>
<feature type="binding site" evidence="6">
    <location>
        <position position="148"/>
    </location>
    <ligand>
        <name>S-adenosyl-L-methionine</name>
        <dbReference type="ChEBI" id="CHEBI:59789"/>
    </ligand>
</feature>
<comment type="caution">
    <text evidence="6">Lacks conserved residue(s) required for the propagation of feature annotation.</text>
</comment>
<protein>
    <recommendedName>
        <fullName evidence="6">Ribosomal RNA small subunit methyltransferase G</fullName>
        <ecNumber evidence="6">2.1.1.-</ecNumber>
    </recommendedName>
    <alternativeName>
        <fullName evidence="6">16S rRNA 7-methylguanosine methyltransferase</fullName>
        <shortName evidence="6">16S rRNA m7G methyltransferase</shortName>
    </alternativeName>
</protein>
<dbReference type="RefSeq" id="WP_142121318.1">
    <property type="nucleotide sequence ID" value="NZ_BAAASV010000002.1"/>
</dbReference>
<dbReference type="Gene3D" id="3.40.50.150">
    <property type="entry name" value="Vaccinia Virus protein VP39"/>
    <property type="match status" value="1"/>
</dbReference>
<dbReference type="NCBIfam" id="TIGR00138">
    <property type="entry name" value="rsmG_gidB"/>
    <property type="match status" value="1"/>
</dbReference>
<dbReference type="EMBL" id="VFOS01000002">
    <property type="protein sequence ID" value="TQL62213.1"/>
    <property type="molecule type" value="Genomic_DNA"/>
</dbReference>
<keyword evidence="2 6" id="KW-0698">rRNA processing</keyword>
<dbReference type="PANTHER" id="PTHR31760:SF0">
    <property type="entry name" value="S-ADENOSYL-L-METHIONINE-DEPENDENT METHYLTRANSFERASES SUPERFAMILY PROTEIN"/>
    <property type="match status" value="1"/>
</dbReference>
<name>A0A542ZPC6_RARFA</name>
<evidence type="ECO:0000256" key="3">
    <source>
        <dbReference type="ARBA" id="ARBA00022603"/>
    </source>
</evidence>
<feature type="binding site" evidence="6">
    <location>
        <begin position="133"/>
        <end position="134"/>
    </location>
    <ligand>
        <name>S-adenosyl-L-methionine</name>
        <dbReference type="ChEBI" id="CHEBI:59789"/>
    </ligand>
</feature>
<dbReference type="OrthoDB" id="9808773at2"/>
<reference evidence="7 8" key="1">
    <citation type="submission" date="2019-06" db="EMBL/GenBank/DDBJ databases">
        <title>Sequencing the genomes of 1000 actinobacteria strains.</title>
        <authorList>
            <person name="Klenk H.-P."/>
        </authorList>
    </citation>
    <scope>NUCLEOTIDE SEQUENCE [LARGE SCALE GENOMIC DNA]</scope>
    <source>
        <strain evidence="7 8">DSM 4813</strain>
    </source>
</reference>
<feature type="binding site" evidence="6">
    <location>
        <position position="87"/>
    </location>
    <ligand>
        <name>S-adenosyl-L-methionine</name>
        <dbReference type="ChEBI" id="CHEBI:59789"/>
    </ligand>
</feature>
<comment type="similarity">
    <text evidence="6">Belongs to the methyltransferase superfamily. RNA methyltransferase RsmG family.</text>
</comment>
<dbReference type="InterPro" id="IPR029063">
    <property type="entry name" value="SAM-dependent_MTases_sf"/>
</dbReference>
<dbReference type="CDD" id="cd02440">
    <property type="entry name" value="AdoMet_MTases"/>
    <property type="match status" value="1"/>
</dbReference>
<dbReference type="AlphaFoldDB" id="A0A542ZPC6"/>
<evidence type="ECO:0000256" key="1">
    <source>
        <dbReference type="ARBA" id="ARBA00022490"/>
    </source>
</evidence>
<keyword evidence="3 6" id="KW-0489">Methyltransferase</keyword>
<proteinExistence type="inferred from homology"/>
<evidence type="ECO:0000313" key="7">
    <source>
        <dbReference type="EMBL" id="TQL62213.1"/>
    </source>
</evidence>
<keyword evidence="4 6" id="KW-0808">Transferase</keyword>
<comment type="function">
    <text evidence="6">Specifically methylates the N7 position of a guanine in 16S rRNA.</text>
</comment>
<gene>
    <name evidence="6" type="primary">rsmG</name>
    <name evidence="7" type="ORF">FB461_1854</name>
</gene>
<keyword evidence="5 6" id="KW-0949">S-adenosyl-L-methionine</keyword>
<dbReference type="Proteomes" id="UP000315389">
    <property type="component" value="Unassembled WGS sequence"/>
</dbReference>
<dbReference type="PANTHER" id="PTHR31760">
    <property type="entry name" value="S-ADENOSYL-L-METHIONINE-DEPENDENT METHYLTRANSFERASES SUPERFAMILY PROTEIN"/>
    <property type="match status" value="1"/>
</dbReference>
<dbReference type="EC" id="2.1.1.-" evidence="6"/>
<feature type="binding site" evidence="6">
    <location>
        <position position="82"/>
    </location>
    <ligand>
        <name>S-adenosyl-L-methionine</name>
        <dbReference type="ChEBI" id="CHEBI:59789"/>
    </ligand>
</feature>
<organism evidence="7 8">
    <name type="scientific">Rarobacter faecitabidus</name>
    <dbReference type="NCBI Taxonomy" id="13243"/>
    <lineage>
        <taxon>Bacteria</taxon>
        <taxon>Bacillati</taxon>
        <taxon>Actinomycetota</taxon>
        <taxon>Actinomycetes</taxon>
        <taxon>Micrococcales</taxon>
        <taxon>Rarobacteraceae</taxon>
        <taxon>Rarobacter</taxon>
    </lineage>
</organism>